<evidence type="ECO:0000313" key="12">
    <source>
        <dbReference type="EMBL" id="VXD25120.1"/>
    </source>
</evidence>
<dbReference type="SMART" id="SM00823">
    <property type="entry name" value="PKS_PP"/>
    <property type="match status" value="4"/>
</dbReference>
<comment type="pathway">
    <text evidence="2">Antibiotic biosynthesis.</text>
</comment>
<dbReference type="FunFam" id="3.40.47.10:FF:000019">
    <property type="entry name" value="Polyketide synthase type I"/>
    <property type="match status" value="1"/>
</dbReference>
<dbReference type="PANTHER" id="PTHR43775:SF37">
    <property type="entry name" value="SI:DKEY-61P9.11"/>
    <property type="match status" value="1"/>
</dbReference>
<dbReference type="SMART" id="SM01294">
    <property type="entry name" value="PKS_PP_betabranch"/>
    <property type="match status" value="1"/>
</dbReference>
<dbReference type="EMBL" id="KR857272">
    <property type="protein sequence ID" value="AKQ22670.1"/>
    <property type="molecule type" value="Genomic_DNA"/>
</dbReference>
<evidence type="ECO:0000313" key="13">
    <source>
        <dbReference type="Proteomes" id="UP000182190"/>
    </source>
</evidence>
<evidence type="ECO:0000256" key="1">
    <source>
        <dbReference type="ARBA" id="ARBA00004496"/>
    </source>
</evidence>
<evidence type="ECO:0000313" key="11">
    <source>
        <dbReference type="EMBL" id="AKQ22670.1"/>
    </source>
</evidence>
<dbReference type="GO" id="GO:0031177">
    <property type="term" value="F:phosphopantetheine binding"/>
    <property type="evidence" value="ECO:0007669"/>
    <property type="project" value="InterPro"/>
</dbReference>
<dbReference type="GO" id="GO:0005886">
    <property type="term" value="C:plasma membrane"/>
    <property type="evidence" value="ECO:0007669"/>
    <property type="project" value="TreeGrafter"/>
</dbReference>
<organism evidence="11">
    <name type="scientific">Planktothrix paucivesiculata PCC 9631</name>
    <dbReference type="NCBI Taxonomy" id="671071"/>
    <lineage>
        <taxon>Bacteria</taxon>
        <taxon>Bacillati</taxon>
        <taxon>Cyanobacteriota</taxon>
        <taxon>Cyanophyceae</taxon>
        <taxon>Oscillatoriophycideae</taxon>
        <taxon>Oscillatoriales</taxon>
        <taxon>Microcoleaceae</taxon>
        <taxon>Planktothrix</taxon>
    </lineage>
</organism>
<feature type="domain" description="Ketosynthase family 3 (KS3)" evidence="10">
    <location>
        <begin position="552"/>
        <end position="987"/>
    </location>
</feature>
<dbReference type="Pfam" id="PF22336">
    <property type="entry name" value="RhiE-like_linker"/>
    <property type="match status" value="2"/>
</dbReference>
<dbReference type="Gene3D" id="3.40.47.10">
    <property type="match status" value="4"/>
</dbReference>
<name>A0A0K0PDE3_9CYAN</name>
<dbReference type="Pfam" id="PF08659">
    <property type="entry name" value="KR"/>
    <property type="match status" value="3"/>
</dbReference>
<dbReference type="InterPro" id="IPR006162">
    <property type="entry name" value="Ppantetheine_attach_site"/>
</dbReference>
<dbReference type="GO" id="GO:0004312">
    <property type="term" value="F:fatty acid synthase activity"/>
    <property type="evidence" value="ECO:0007669"/>
    <property type="project" value="TreeGrafter"/>
</dbReference>
<evidence type="ECO:0000259" key="10">
    <source>
        <dbReference type="PROSITE" id="PS52004"/>
    </source>
</evidence>
<evidence type="ECO:0000256" key="4">
    <source>
        <dbReference type="ARBA" id="ARBA00022490"/>
    </source>
</evidence>
<evidence type="ECO:0000256" key="8">
    <source>
        <dbReference type="SAM" id="MobiDB-lite"/>
    </source>
</evidence>
<dbReference type="GO" id="GO:0006633">
    <property type="term" value="P:fatty acid biosynthetic process"/>
    <property type="evidence" value="ECO:0007669"/>
    <property type="project" value="InterPro"/>
</dbReference>
<proteinExistence type="predicted"/>
<dbReference type="Pfam" id="PF02801">
    <property type="entry name" value="Ketoacyl-synt_C"/>
    <property type="match status" value="4"/>
</dbReference>
<keyword evidence="13" id="KW-1185">Reference proteome</keyword>
<reference evidence="12 13" key="2">
    <citation type="submission" date="2019-10" db="EMBL/GenBank/DDBJ databases">
        <authorList>
            <consortium name="Genoscope - CEA"/>
            <person name="William W."/>
        </authorList>
    </citation>
    <scope>NUCLEOTIDE SEQUENCE [LARGE SCALE GENOMIC DNA]</scope>
    <source>
        <strain evidence="12">BBR_PRJEB10994</strain>
    </source>
</reference>
<dbReference type="InterPro" id="IPR020806">
    <property type="entry name" value="PKS_PP-bd"/>
</dbReference>
<dbReference type="SMART" id="SM00825">
    <property type="entry name" value="PKS_KS"/>
    <property type="match status" value="4"/>
</dbReference>
<reference evidence="11" key="1">
    <citation type="submission" date="2015-05" db="EMBL/GenBank/DDBJ databases">
        <title>Metabolic and evolutionary origin of actin-binding polyketides from diverse organisms.</title>
        <authorList>
            <person name="Ueoka R."/>
            <person name="Uria A.R."/>
            <person name="Reiter S."/>
            <person name="Mori T."/>
            <person name="Karbaum P."/>
            <person name="Peters E.E."/>
            <person name="Helfrich E.J.N."/>
            <person name="Morinaka B.I."/>
            <person name="Gugger M."/>
            <person name="Takeyama H."/>
            <person name="Matsunaga S."/>
            <person name="Piel J."/>
        </authorList>
    </citation>
    <scope>NUCLEOTIDE SEQUENCE</scope>
</reference>
<dbReference type="Pfam" id="PF00109">
    <property type="entry name" value="ketoacyl-synt"/>
    <property type="match status" value="4"/>
</dbReference>
<sequence>MNTYENLRLITQYSRHLVILCEPNGMMQDSIAGRMETIDCLVLKSPSKNIAERFQCYAWQLFTEIQQLLTTKQEGKILLQLVIRNWPEHQLFAGLAGLLMTAHLENPNLIGQLITIAPNEDAEDIVAKLKTNAQTPLDQKIDYHNGDRRIGGWKEILISNDEVLIPWKEKGKYLITGGLGGLGLIFSKEIAQQICDGTIILAGRSPLNETKQQLMQSLEKLCIKSNTHIEYRQADICDSQSVTNLIEDINQNFGYLDGIIHAAGVIYDNFIIKKTSQELEKVLAPKVMGSVNLDEATKDQPLDFFFFCSSLAGAIGNVGQADYACANAFMDCYAKYRNQLVQSHQRQGRSLSINWPLWQEGGMRVDEAIEKMMAQSIGLVAMPTSAGIRALYKAFASNQDQVMILEGDVAKLKQFFLNLPEKTVRSQGSDSQTVLDDRQLKQKTLDQLKSLFAEITKLPLNKIDPEEPLENYGIDSIIISQLNHKLTERLGSVSQTLFYQFQNLADLADHLATNYMDGCRKWIDWNTSIAIPDLKVESVKTQPVLIPNIATKQPIAIIGLSGRYPKAKTIAEFWQKLQNGEYCIEEIPKQRWDWQHHYHPDRNQAVKLGKSYSKWGGFLEDFDRFDPIFFNMTPREAANIDPQERLFLEESWKALEDAGYSPSHISADLRQRIGVFAGITKQGFNLYRTEFENSDRNAIFPATSYASLVNRVSYFLNLQGPSFPIDTMCSSSLVAIHEACEYIRSGKGDMAIVGGVNLYAHPSSYLELSLGKFVSSSSICAAFEKDGDGFVPGEGVGVVILKSYDRAIKDRDRIYALIRGSAVNHDGKTNGYKTPNPEPKAAVIRQALQDSGIDARSISYIEAAAQGSEMGDAIEASALTEVFRDRYHVEGAYRIGSVKPNIGHCESASGMSQLTKVILSLHNKTLVPTLRSRELSPSIDFQRLPFELQQDLSEWKPVSVDGVEVPRRAGIMNIGAGGVNACVIVEEYAVNVEPVSESQEPVLFVLSAKNEERLEQYVQDWLIYLKNHQNLNLRSIAYTLQVGRESMTCRLAFVVKQSEEIEKYLNRWLETRELGEVGFYGDLTQAKIKNPEAVAARVKEGDADNALAVAELWVQGNTIPWDEWHNERILDRINGLPTYPFVRRTCSIVPHENEFSEAECNLENNLNLEPSGEENKVVEFYTRMSQECDEEFQEEYLTFGAFPQRIPGFSMTRVAMNAAKYPEELEMIKEKQREVRQVLFCRENFAKIHTVLDIGCGHGTDVIQIAALYPHIQTDGFTITESQAVLGNRRIENMNLGSRAHIYHKDSSKDKFPDRCDIILGVEVTFHIRDKDALFRKMADALSENGKILLMDYIGNLRGSIVDPNVEISIPTQQQWIDLLSKHNLIIDEIIDVSREISNYLYDPEHAEHTKHLPKVSQDSYRNYANQAIALEKGWITYNLLKLRKDTQRSEQERRDYNTRKIANQTPYSHALDEMLRIGHIPYPPMGGLKKTELSVNKSKEILPPTLNENIPNLEKIKSILVNIFVNILGFAAQELKSIERLQLGELGITSINAVELLEAINTEFDLYLPSSIIFECHNLEDLAQYIQVELGRKPIRSWNYNLLVTAEKYAAFIEEKIPVINNNTNNDIAIIGISCRCAGAKDQEQFWQVVSQGKNCIADLNKPEWLDYIASHCSETFPIRYGMMPDLDYFDSLFFHISPREAKAMDATQRILLEECYRALEDAGYKPSSLKKKAVGTYIGAMGSASLGKGFSHFDMLGSETSILSARIAYFLDLKGPALTINTACSSSLVAIDVASKALKNGEINLAIAGGVTFYQHPGTFIAMHNAGMLSKTGQCRPFDNNADGIVVGDGVGVVILKRLQEAQRDGDAIYGIIRGCGINQDGQTSSLTVPSFVSQSELESSVYQKANINLEDLQYIEAHGTATKLGDPIEIHALNKSFQSFTAKRKFCAISSLKANVGHTTAAAGVLGVIKVLLSMKHQQIPPSINFDRGNQHIDFDNSPVYVNTQLKPWPLNAQGSRLAAVSSFGFSGTNAHLVLEHYIPRSPTEINVFRPGVFLLSAESESTLQHYAYNVKRYLEDNPGIQFERFLYTFQVGREAFTYRLALIANNQQTLIQQLKQWLENREKSTENEKLVSRNNQEETALIQKLISDRKVEQLAQLWEQGTSVDWSVFYQSGLFHRLAGLPTYPFTGEYFGSDREQEVEQLPTVSSSSSETLICYPHWQEKAVTQTVESLEYDLHLVLLSGMDHISVVEMQPEMPSVEFVHLASAHTLPNNTTLEKIYQDHFTKIFEIIQEILVSKNRGKTFIQCVVPQQTEKQCLSAISGILKTAQLENPKVFGQVIEVSADETETSLLKKLNENCQCLEDKQIRYYLGQRKVLAWKELVISNRTYQTPWREGGVYLITGGAGGLGLIFAEEIATKTQSSTIILTGRSDLSLEKQKSLFHQLQKLGARVEYWQADISNKNDVDLLMQRITKEYGSLNGILHCAGIVRDNFIIKKTSAEFQSVLAPKVAGVINLDAASKDLNLDFLVLFSSISGTMGNRGQADYAIANAFMDAFSSYRNDLVKAGQRWGQTLSINWPLWEAGGMQLDAHHKAAMKQSVGLETINTVQGVQALFKGLASGPSQILVAGGHLPTLKKWLLREPSTEKTSDRSKINLKGNNQEKSLTQVEKQQLQEKTLIQLKGLLGESFGLAPSRIKASDAFEHYGIDSVIIIQLNQELAKVFPEISQTLFFEYQTSQALVAYLVDEYPQECMTWTGLKNKKAIAKSPLPETTISKSKVLNVVNSQVTEAIAIIGVSGHFSQADTLQAYWQNLLAGIDCVGEIPSSRWSLEDFFVEDADEAIAQRKSYSKWGSFLEGFADFDPLFFGIPPRDVLSIDPQERLFLQASWEALEDAGYTRDTVRDIYQQQVGVFAGITKTGFDLYGPELWKRGEQVFPHTSFSSVANRTSYFLNLQGPSLSIDTMCSSSLIAIHEACEHLRRQNCQLAFAGGVNLYLHPSTYVQMCALRMLSKDGKCKAFGKGGNGFVPGEGVGVVLLKPLSAAIRDRDNIYAIIRASHVNHDGKTNGYTVPNPKAQADLIRQTLNKAGVDARSISYIEAHGTGTELGDPIEITGLTQAFNKETADTGFCAIGSAKSNLGHLEAASGIAGLCKIILQLKHRQIVPSLHTEDLNPNIAFDKTPFVVQQTLSEWKRPIVEINGEVKEYPRRAGISSFGAGGSNAHLIIEEYAEEDVFEYVNEDIHQPVAIVLSAKNTEQLIKMADNLRHFLIAQTEAKLLRLEDIAYTLQTGREAMEERLAMIVSSLDELENKLKSFVEGQEDIPLLYRGHLQQDRDLLADFASEEEFSTIIDEWIASKRINKLLNLWVRGFTIDWQKFYDNRNPQRISLPTYPFAKEFYWFDLPGLAQSSFDRQPNTTQDSATSRKIHYLQKYWVLDESRFDRSQYQKQLTGKVAILSNQETLLLATLLAEEFPNSQIVEFNSIKSQLEQSDTDWSEYIGCIDLLGCCKGEITEDSLDWILWFQCLIEKGSRTNLKLLGITQGLESFQNDEVNLSGASRVGLYRMLQSEYSFVQSRHVDIEPRLKTAALAEQIASEFLLNDDNCEVCCRDRKRYVSCLTERVLEAPKTQSTELQFAEEEVLLITGGTGGLGLLCAQHFAQHYAVKRLVLTGRETLPPKTEWATPQNDKVQQKIRAIQALEAQGVKVEVLSLNLSDRAAVQESLRQITTNFGPIAGLLHCAGIVDSENPAFVRKSIADIAKVLEPKVVGLRSLLKQCQQQPLKFAVLFSSVSAIIPSLASGQSDYAMANTYMDYVAEATGGIVVSIQWSSWQEAGMGAANTPAYKQTGLLHQTNQEGLQLLDNILTSKMGPVVLPAVVHSASWNPQQLMKHQNRQINSTQTLIQNQQMPALAEPLTQSNISNKFTLDNLINLFSQELGIAKQKLDLDKSFADYGLDSIWLAQLTSKINQQLIEPIAPSSLYEYSSLKSLASWLTSEQASALKNTIIHQKIEPKNSEHTTQISPPLEKSQPHISGITSPKSSSPKPLEIAVVGMSCQFPGAKNLDEYWTLLSEGKSSICPVSGDRWSSPTPFYAGLIDNISDFDPAFFLIPPEDAKVIDPQAFLVLEECLNLFYHAGYTLEEIKGSATGVFLGARSQHFVDAADLYQAKNPIVSAQNYLATHVSQFFDLKGPSLVIDTACSSALVGMNFAIQSLLSGEIDSAVVGGVSLLVNENAHRIFQQRNLLNQGSKFHIFDRRASGITLGEGVGLVLLKTLQQAQHDRDRIYAIIKGLAINNDGRTAGPATPNIKALKEVMQRALAQSAKQPQDIIHIEANGSGSEVTDLLELKAIEAVYRSENKTPCSLGSIKPNIGHPLCAEGIAGLIKLVCMLNHQQQVPFLSGQMPLTHYNIDTSPFYFCRQSSAWMETSPLVFALNCFADGGTNAHIIIGSWLQEESGKQRQAITPPQLKRVNVRGNSFVPETVIEEKVAQDTKEASHNPWWGDST</sequence>
<keyword evidence="4" id="KW-0963">Cytoplasm</keyword>
<dbReference type="EMBL" id="CZCS02000236">
    <property type="protein sequence ID" value="VXD25120.1"/>
    <property type="molecule type" value="Genomic_DNA"/>
</dbReference>
<comment type="subcellular location">
    <subcellularLocation>
        <location evidence="1">Cytoplasm</location>
    </subcellularLocation>
</comment>
<evidence type="ECO:0000256" key="2">
    <source>
        <dbReference type="ARBA" id="ARBA00004792"/>
    </source>
</evidence>
<dbReference type="InterPro" id="IPR013968">
    <property type="entry name" value="PKS_KR"/>
</dbReference>
<dbReference type="CDD" id="cd02440">
    <property type="entry name" value="AdoMet_MTases"/>
    <property type="match status" value="1"/>
</dbReference>
<feature type="compositionally biased region" description="Polar residues" evidence="8">
    <location>
        <begin position="4029"/>
        <end position="4042"/>
    </location>
</feature>
<dbReference type="Proteomes" id="UP000182190">
    <property type="component" value="Unassembled WGS sequence"/>
</dbReference>
<dbReference type="GO" id="GO:0004314">
    <property type="term" value="F:[acyl-carrier-protein] S-malonyltransferase activity"/>
    <property type="evidence" value="ECO:0007669"/>
    <property type="project" value="UniProtKB-EC"/>
</dbReference>
<dbReference type="SMART" id="SM00822">
    <property type="entry name" value="PKS_KR"/>
    <property type="match status" value="3"/>
</dbReference>
<dbReference type="PROSITE" id="PS50075">
    <property type="entry name" value="CARRIER"/>
    <property type="match status" value="2"/>
</dbReference>
<dbReference type="Gene3D" id="3.40.50.720">
    <property type="entry name" value="NAD(P)-binding Rossmann-like Domain"/>
    <property type="match status" value="3"/>
</dbReference>
<dbReference type="Gene3D" id="1.10.1200.10">
    <property type="entry name" value="ACP-like"/>
    <property type="match status" value="4"/>
</dbReference>
<evidence type="ECO:0000256" key="5">
    <source>
        <dbReference type="ARBA" id="ARBA00022553"/>
    </source>
</evidence>
<protein>
    <submittedName>
        <fullName evidence="11">Malonyl CoA-acyl carrier protein transacylase</fullName>
        <ecNumber evidence="11">2.3.1.39</ecNumber>
    </submittedName>
    <submittedName>
        <fullName evidence="12">Polyketide synthase type I (Modular protein)</fullName>
    </submittedName>
</protein>
<keyword evidence="5" id="KW-0597">Phosphoprotein</keyword>
<dbReference type="InterPro" id="IPR029063">
    <property type="entry name" value="SAM-dependent_MTases_sf"/>
</dbReference>
<dbReference type="InterPro" id="IPR054514">
    <property type="entry name" value="RhiE-like_linker"/>
</dbReference>
<accession>A0A0K0PDE3</accession>
<dbReference type="Gene3D" id="3.40.50.150">
    <property type="entry name" value="Vaccinia Virus protein VP39"/>
    <property type="match status" value="1"/>
</dbReference>
<dbReference type="InterPro" id="IPR020841">
    <property type="entry name" value="PKS_Beta-ketoAc_synthase_dom"/>
</dbReference>
<dbReference type="SUPFAM" id="SSF51735">
    <property type="entry name" value="NAD(P)-binding Rossmann-fold domains"/>
    <property type="match status" value="3"/>
</dbReference>
<keyword evidence="6 11" id="KW-0808">Transferase</keyword>
<dbReference type="CDD" id="cd08953">
    <property type="entry name" value="KR_2_SDR_x"/>
    <property type="match status" value="3"/>
</dbReference>
<dbReference type="OrthoDB" id="499075at2"/>
<dbReference type="InterPro" id="IPR020803">
    <property type="entry name" value="MeTfrase_dom"/>
</dbReference>
<dbReference type="SMART" id="SM00828">
    <property type="entry name" value="PKS_MT"/>
    <property type="match status" value="1"/>
</dbReference>
<feature type="domain" description="Ketosynthase family 3 (KS3)" evidence="10">
    <location>
        <begin position="2791"/>
        <end position="3229"/>
    </location>
</feature>
<dbReference type="InterPro" id="IPR014031">
    <property type="entry name" value="Ketoacyl_synth_C"/>
</dbReference>
<dbReference type="InterPro" id="IPR016039">
    <property type="entry name" value="Thiolase-like"/>
</dbReference>
<feature type="region of interest" description="Disordered" evidence="8">
    <location>
        <begin position="4011"/>
        <end position="4042"/>
    </location>
</feature>
<dbReference type="PROSITE" id="PS00606">
    <property type="entry name" value="KS3_1"/>
    <property type="match status" value="2"/>
</dbReference>
<dbReference type="SUPFAM" id="SSF47336">
    <property type="entry name" value="ACP-like"/>
    <property type="match status" value="4"/>
</dbReference>
<dbReference type="InterPro" id="IPR036736">
    <property type="entry name" value="ACP-like_sf"/>
</dbReference>
<dbReference type="InterPro" id="IPR057326">
    <property type="entry name" value="KR_dom"/>
</dbReference>
<keyword evidence="3" id="KW-0596">Phosphopantetheine</keyword>
<dbReference type="RefSeq" id="WP_156090614.1">
    <property type="nucleotide sequence ID" value="NZ_LR735021.1"/>
</dbReference>
<dbReference type="PROSITE" id="PS52004">
    <property type="entry name" value="KS3_2"/>
    <property type="match status" value="4"/>
</dbReference>
<dbReference type="InterPro" id="IPR050091">
    <property type="entry name" value="PKS_NRPS_Biosynth_Enz"/>
</dbReference>
<dbReference type="GO" id="GO:0004315">
    <property type="term" value="F:3-oxoacyl-[acyl-carrier-protein] synthase activity"/>
    <property type="evidence" value="ECO:0007669"/>
    <property type="project" value="InterPro"/>
</dbReference>
<keyword evidence="11" id="KW-0012">Acyltransferase</keyword>
<dbReference type="SUPFAM" id="SSF53901">
    <property type="entry name" value="Thiolase-like"/>
    <property type="match status" value="4"/>
</dbReference>
<dbReference type="InterPro" id="IPR036291">
    <property type="entry name" value="NAD(P)-bd_dom_sf"/>
</dbReference>
<dbReference type="Pfam" id="PF02353">
    <property type="entry name" value="CMAS"/>
    <property type="match status" value="1"/>
</dbReference>
<feature type="domain" description="Carrier" evidence="9">
    <location>
        <begin position="3919"/>
        <end position="3996"/>
    </location>
</feature>
<dbReference type="Pfam" id="PF00550">
    <property type="entry name" value="PP-binding"/>
    <property type="match status" value="4"/>
</dbReference>
<evidence type="ECO:0000256" key="7">
    <source>
        <dbReference type="ARBA" id="ARBA00022737"/>
    </source>
</evidence>
<dbReference type="PROSITE" id="PS00012">
    <property type="entry name" value="PHOSPHOPANTETHEINE"/>
    <property type="match status" value="1"/>
</dbReference>
<dbReference type="CDD" id="cd00833">
    <property type="entry name" value="PKS"/>
    <property type="match status" value="4"/>
</dbReference>
<dbReference type="SUPFAM" id="SSF53335">
    <property type="entry name" value="S-adenosyl-L-methionine-dependent methyltransferases"/>
    <property type="match status" value="1"/>
</dbReference>
<keyword evidence="7" id="KW-0677">Repeat</keyword>
<dbReference type="InterPro" id="IPR014030">
    <property type="entry name" value="Ketoacyl_synth_N"/>
</dbReference>
<dbReference type="GO" id="GO:0005737">
    <property type="term" value="C:cytoplasm"/>
    <property type="evidence" value="ECO:0007669"/>
    <property type="project" value="UniProtKB-SubCell"/>
</dbReference>
<dbReference type="Pfam" id="PF22621">
    <property type="entry name" value="CurL-like_PKS_C"/>
    <property type="match status" value="1"/>
</dbReference>
<evidence type="ECO:0000259" key="9">
    <source>
        <dbReference type="PROSITE" id="PS50075"/>
    </source>
</evidence>
<dbReference type="Gene3D" id="1.10.1240.100">
    <property type="match status" value="3"/>
</dbReference>
<feature type="domain" description="Ketosynthase family 3 (KS3)" evidence="10">
    <location>
        <begin position="1626"/>
        <end position="2040"/>
    </location>
</feature>
<dbReference type="EC" id="2.3.1.39" evidence="11"/>
<feature type="domain" description="Carrier" evidence="9">
    <location>
        <begin position="1515"/>
        <end position="1591"/>
    </location>
</feature>
<feature type="domain" description="Ketosynthase family 3 (KS3)" evidence="10">
    <location>
        <begin position="4044"/>
        <end position="4448"/>
    </location>
</feature>
<dbReference type="PANTHER" id="PTHR43775">
    <property type="entry name" value="FATTY ACID SYNTHASE"/>
    <property type="match status" value="1"/>
</dbReference>
<dbReference type="InterPro" id="IPR018201">
    <property type="entry name" value="Ketoacyl_synth_AS"/>
</dbReference>
<dbReference type="GO" id="GO:0071770">
    <property type="term" value="P:DIM/DIP cell wall layer assembly"/>
    <property type="evidence" value="ECO:0007669"/>
    <property type="project" value="TreeGrafter"/>
</dbReference>
<evidence type="ECO:0000256" key="3">
    <source>
        <dbReference type="ARBA" id="ARBA00022450"/>
    </source>
</evidence>
<gene>
    <name evidence="12" type="ORF">PL9631_910019</name>
</gene>
<evidence type="ECO:0000256" key="6">
    <source>
        <dbReference type="ARBA" id="ARBA00022679"/>
    </source>
</evidence>
<dbReference type="InterPro" id="IPR009081">
    <property type="entry name" value="PP-bd_ACP"/>
</dbReference>